<dbReference type="InterPro" id="IPR016032">
    <property type="entry name" value="Sig_transdc_resp-reg_C-effctor"/>
</dbReference>
<proteinExistence type="predicted"/>
<gene>
    <name evidence="2" type="ORF">DPM19_09210</name>
</gene>
<keyword evidence="2" id="KW-0238">DNA-binding</keyword>
<dbReference type="EMBL" id="QLYX01000003">
    <property type="protein sequence ID" value="RAY16036.1"/>
    <property type="molecule type" value="Genomic_DNA"/>
</dbReference>
<accession>A0A365HAT0</accession>
<name>A0A365HAT0_9ACTN</name>
<dbReference type="PANTHER" id="PTHR34293">
    <property type="entry name" value="HTH-TYPE TRANSCRIPTIONAL REGULATOR TRMBL2"/>
    <property type="match status" value="1"/>
</dbReference>
<dbReference type="Proteomes" id="UP000251891">
    <property type="component" value="Unassembled WGS sequence"/>
</dbReference>
<dbReference type="InterPro" id="IPR051797">
    <property type="entry name" value="TrmB-like"/>
</dbReference>
<comment type="caution">
    <text evidence="2">The sequence shown here is derived from an EMBL/GenBank/DDBJ whole genome shotgun (WGS) entry which is preliminary data.</text>
</comment>
<dbReference type="SMART" id="SM00421">
    <property type="entry name" value="HTH_LUXR"/>
    <property type="match status" value="1"/>
</dbReference>
<sequence>MDVITVRGEAELAARSAPLFADIRTEFVCAATDLNTWSQPGSRRVVAEHMRPSLAAGIVVRKLYTTGALTDCEQRNHLLEIMAMGAQVRVSPAAFPHETIIADRRAMVLAGAPVRGDREFTVTTSPTLIAGVYALLEAAWDAATDLRDHLRRDVPAIGPEGRAVLDALGAGLTDEVAARRLGLSLRTYRRRVAELLRLLDADSRFQAGLHAARHGLAR</sequence>
<dbReference type="GO" id="GO:0003677">
    <property type="term" value="F:DNA binding"/>
    <property type="evidence" value="ECO:0007669"/>
    <property type="project" value="UniProtKB-KW"/>
</dbReference>
<dbReference type="OrthoDB" id="4266042at2"/>
<dbReference type="Gene3D" id="1.10.10.10">
    <property type="entry name" value="Winged helix-like DNA-binding domain superfamily/Winged helix DNA-binding domain"/>
    <property type="match status" value="1"/>
</dbReference>
<keyword evidence="3" id="KW-1185">Reference proteome</keyword>
<dbReference type="RefSeq" id="WP_111865085.1">
    <property type="nucleotide sequence ID" value="NZ_QLYX01000003.1"/>
</dbReference>
<dbReference type="AlphaFoldDB" id="A0A365HAT0"/>
<dbReference type="InterPro" id="IPR036388">
    <property type="entry name" value="WH-like_DNA-bd_sf"/>
</dbReference>
<dbReference type="SUPFAM" id="SSF46894">
    <property type="entry name" value="C-terminal effector domain of the bipartite response regulators"/>
    <property type="match status" value="1"/>
</dbReference>
<protein>
    <submittedName>
        <fullName evidence="2">DNA-binding response regulator</fullName>
    </submittedName>
</protein>
<evidence type="ECO:0000259" key="1">
    <source>
        <dbReference type="SMART" id="SM00421"/>
    </source>
</evidence>
<evidence type="ECO:0000313" key="3">
    <source>
        <dbReference type="Proteomes" id="UP000251891"/>
    </source>
</evidence>
<dbReference type="InterPro" id="IPR000792">
    <property type="entry name" value="Tscrpt_reg_LuxR_C"/>
</dbReference>
<feature type="domain" description="HTH luxR-type" evidence="1">
    <location>
        <begin position="162"/>
        <end position="211"/>
    </location>
</feature>
<reference evidence="2 3" key="1">
    <citation type="submission" date="2018-06" db="EMBL/GenBank/DDBJ databases">
        <title>Actinomadura craniellae sp. nov. isolated from marine sponge Craniella sp.</title>
        <authorList>
            <person name="Li L."/>
            <person name="Xu Q.H."/>
            <person name="Lin H.W."/>
            <person name="Lu Y.H."/>
        </authorList>
    </citation>
    <scope>NUCLEOTIDE SEQUENCE [LARGE SCALE GENOMIC DNA]</scope>
    <source>
        <strain evidence="2 3">LHW63021</strain>
    </source>
</reference>
<organism evidence="2 3">
    <name type="scientific">Actinomadura craniellae</name>
    <dbReference type="NCBI Taxonomy" id="2231787"/>
    <lineage>
        <taxon>Bacteria</taxon>
        <taxon>Bacillati</taxon>
        <taxon>Actinomycetota</taxon>
        <taxon>Actinomycetes</taxon>
        <taxon>Streptosporangiales</taxon>
        <taxon>Thermomonosporaceae</taxon>
        <taxon>Actinomadura</taxon>
    </lineage>
</organism>
<dbReference type="PANTHER" id="PTHR34293:SF1">
    <property type="entry name" value="HTH-TYPE TRANSCRIPTIONAL REGULATOR TRMBL2"/>
    <property type="match status" value="1"/>
</dbReference>
<dbReference type="GO" id="GO:0006355">
    <property type="term" value="P:regulation of DNA-templated transcription"/>
    <property type="evidence" value="ECO:0007669"/>
    <property type="project" value="InterPro"/>
</dbReference>
<evidence type="ECO:0000313" key="2">
    <source>
        <dbReference type="EMBL" id="RAY16036.1"/>
    </source>
</evidence>